<accession>A0A3P8VEZ1</accession>
<evidence type="ECO:0000256" key="4">
    <source>
        <dbReference type="ARBA" id="ARBA00023159"/>
    </source>
</evidence>
<dbReference type="GeneTree" id="ENSGT00940000157339"/>
<dbReference type="GO" id="GO:0000978">
    <property type="term" value="F:RNA polymerase II cis-regulatory region sequence-specific DNA binding"/>
    <property type="evidence" value="ECO:0007669"/>
    <property type="project" value="TreeGrafter"/>
</dbReference>
<evidence type="ECO:0000256" key="3">
    <source>
        <dbReference type="ARBA" id="ARBA00023125"/>
    </source>
</evidence>
<dbReference type="InParanoid" id="A0A3P8VEZ1"/>
<dbReference type="GO" id="GO:0045944">
    <property type="term" value="P:positive regulation of transcription by RNA polymerase II"/>
    <property type="evidence" value="ECO:0007669"/>
    <property type="project" value="TreeGrafter"/>
</dbReference>
<proteinExistence type="predicted"/>
<dbReference type="GO" id="GO:0010886">
    <property type="term" value="P:positive regulation of cholesterol storage"/>
    <property type="evidence" value="ECO:0007669"/>
    <property type="project" value="TreeGrafter"/>
</dbReference>
<keyword evidence="9" id="KW-1185">Reference proteome</keyword>
<protein>
    <recommendedName>
        <fullName evidence="10">Ciliary neurotrophic factor</fullName>
    </recommendedName>
</protein>
<dbReference type="GO" id="GO:0005634">
    <property type="term" value="C:nucleus"/>
    <property type="evidence" value="ECO:0007669"/>
    <property type="project" value="UniProtKB-SubCell"/>
</dbReference>
<dbReference type="GO" id="GO:0000981">
    <property type="term" value="F:DNA-binding transcription factor activity, RNA polymerase II-specific"/>
    <property type="evidence" value="ECO:0007669"/>
    <property type="project" value="TreeGrafter"/>
</dbReference>
<evidence type="ECO:0000256" key="2">
    <source>
        <dbReference type="ARBA" id="ARBA00023015"/>
    </source>
</evidence>
<dbReference type="AlphaFoldDB" id="A0A3P8VEZ1"/>
<evidence type="ECO:0000313" key="9">
    <source>
        <dbReference type="Proteomes" id="UP000265120"/>
    </source>
</evidence>
<feature type="chain" id="PRO_5018261877" description="Ciliary neurotrophic factor" evidence="7">
    <location>
        <begin position="17"/>
        <end position="232"/>
    </location>
</feature>
<reference evidence="8" key="3">
    <citation type="submission" date="2025-09" db="UniProtKB">
        <authorList>
            <consortium name="Ensembl"/>
        </authorList>
    </citation>
    <scope>IDENTIFICATION</scope>
</reference>
<evidence type="ECO:0000256" key="5">
    <source>
        <dbReference type="ARBA" id="ARBA00023163"/>
    </source>
</evidence>
<dbReference type="PANTHER" id="PTHR46062">
    <property type="entry name" value="STEROL REGULATORY ELEMENT-BINDING PROTEIN"/>
    <property type="match status" value="1"/>
</dbReference>
<dbReference type="Proteomes" id="UP000265120">
    <property type="component" value="Chromosome 17"/>
</dbReference>
<sequence length="232" mass="25476">MTFLFLPFTVCISSHSLPKAVLLHCKAVQMSLSPLKGEGAVTCLSHCDRASSFLRSSVSVPVSQTGNWLNKGVELLVCDLLLTLRTSLWQRCGSSNGEPGPAHGAQLAGFQRDLSALRRLTQCYRQAQHKVFLHETTVRLMAGASPTRTHQLLEHNLRRRAHNSYSAGEETTHALLLACRPLPMPLLTPPGHRARLLAEAKRTLERVGDRRSLQDCQQILLRLSGGTTIAAS</sequence>
<comment type="subcellular location">
    <subcellularLocation>
        <location evidence="1">Nucleus</location>
    </subcellularLocation>
</comment>
<evidence type="ECO:0008006" key="10">
    <source>
        <dbReference type="Google" id="ProtNLM"/>
    </source>
</evidence>
<keyword evidence="4" id="KW-0010">Activator</keyword>
<keyword evidence="5" id="KW-0804">Transcription</keyword>
<dbReference type="PANTHER" id="PTHR46062:SF3">
    <property type="entry name" value="STEROL REGULATORY ELEMENT-BINDING PROTEIN 2"/>
    <property type="match status" value="1"/>
</dbReference>
<evidence type="ECO:0000313" key="8">
    <source>
        <dbReference type="Ensembl" id="ENSCSEP00000011030.1"/>
    </source>
</evidence>
<evidence type="ECO:0000256" key="7">
    <source>
        <dbReference type="SAM" id="SignalP"/>
    </source>
</evidence>
<organism evidence="8 9">
    <name type="scientific">Cynoglossus semilaevis</name>
    <name type="common">Tongue sole</name>
    <dbReference type="NCBI Taxonomy" id="244447"/>
    <lineage>
        <taxon>Eukaryota</taxon>
        <taxon>Metazoa</taxon>
        <taxon>Chordata</taxon>
        <taxon>Craniata</taxon>
        <taxon>Vertebrata</taxon>
        <taxon>Euteleostomi</taxon>
        <taxon>Actinopterygii</taxon>
        <taxon>Neopterygii</taxon>
        <taxon>Teleostei</taxon>
        <taxon>Neoteleostei</taxon>
        <taxon>Acanthomorphata</taxon>
        <taxon>Carangaria</taxon>
        <taxon>Pleuronectiformes</taxon>
        <taxon>Pleuronectoidei</taxon>
        <taxon>Cynoglossidae</taxon>
        <taxon>Cynoglossinae</taxon>
        <taxon>Cynoglossus</taxon>
    </lineage>
</organism>
<reference evidence="8 9" key="1">
    <citation type="journal article" date="2014" name="Nat. Genet.">
        <title>Whole-genome sequence of a flatfish provides insights into ZW sex chromosome evolution and adaptation to a benthic lifestyle.</title>
        <authorList>
            <person name="Chen S."/>
            <person name="Zhang G."/>
            <person name="Shao C."/>
            <person name="Huang Q."/>
            <person name="Liu G."/>
            <person name="Zhang P."/>
            <person name="Song W."/>
            <person name="An N."/>
            <person name="Chalopin D."/>
            <person name="Volff J.N."/>
            <person name="Hong Y."/>
            <person name="Li Q."/>
            <person name="Sha Z."/>
            <person name="Zhou H."/>
            <person name="Xie M."/>
            <person name="Yu Q."/>
            <person name="Liu Y."/>
            <person name="Xiang H."/>
            <person name="Wang N."/>
            <person name="Wu K."/>
            <person name="Yang C."/>
            <person name="Zhou Q."/>
            <person name="Liao X."/>
            <person name="Yang L."/>
            <person name="Hu Q."/>
            <person name="Zhang J."/>
            <person name="Meng L."/>
            <person name="Jin L."/>
            <person name="Tian Y."/>
            <person name="Lian J."/>
            <person name="Yang J."/>
            <person name="Miao G."/>
            <person name="Liu S."/>
            <person name="Liang Z."/>
            <person name="Yan F."/>
            <person name="Li Y."/>
            <person name="Sun B."/>
            <person name="Zhang H."/>
            <person name="Zhang J."/>
            <person name="Zhu Y."/>
            <person name="Du M."/>
            <person name="Zhao Y."/>
            <person name="Schartl M."/>
            <person name="Tang Q."/>
            <person name="Wang J."/>
        </authorList>
    </citation>
    <scope>NUCLEOTIDE SEQUENCE</scope>
</reference>
<name>A0A3P8VEZ1_CYNSE</name>
<dbReference type="OMA" id="FCHCEGA"/>
<keyword evidence="3" id="KW-0238">DNA-binding</keyword>
<keyword evidence="2" id="KW-0805">Transcription regulation</keyword>
<dbReference type="STRING" id="244447.ENSCSEP00000011030"/>
<reference evidence="8" key="2">
    <citation type="submission" date="2025-08" db="UniProtKB">
        <authorList>
            <consortium name="Ensembl"/>
        </authorList>
    </citation>
    <scope>IDENTIFICATION</scope>
</reference>
<keyword evidence="7" id="KW-0732">Signal</keyword>
<keyword evidence="6" id="KW-0539">Nucleus</keyword>
<feature type="signal peptide" evidence="7">
    <location>
        <begin position="1"/>
        <end position="16"/>
    </location>
</feature>
<evidence type="ECO:0000256" key="6">
    <source>
        <dbReference type="ARBA" id="ARBA00023242"/>
    </source>
</evidence>
<evidence type="ECO:0000256" key="1">
    <source>
        <dbReference type="ARBA" id="ARBA00004123"/>
    </source>
</evidence>
<dbReference type="Ensembl" id="ENSCSET00000011163.1">
    <property type="protein sequence ID" value="ENSCSEP00000011030.1"/>
    <property type="gene ID" value="ENSCSEG00000007075.1"/>
</dbReference>